<dbReference type="RefSeq" id="XP_067764947.1">
    <property type="nucleotide sequence ID" value="XM_067907973.1"/>
</dbReference>
<protein>
    <submittedName>
        <fullName evidence="1">Uncharacterized protein</fullName>
    </submittedName>
</protein>
<dbReference type="Proteomes" id="UP000018208">
    <property type="component" value="Unassembled WGS sequence"/>
</dbReference>
<evidence type="ECO:0000313" key="1">
    <source>
        <dbReference type="EMBL" id="KAH0574174.1"/>
    </source>
</evidence>
<keyword evidence="2" id="KW-1185">Reference proteome</keyword>
<sequence>MQSPYINCLSTSKHRVKINDSNNLVYFDKPTCIQTQKQLTVFSMLRFYKKSTDHISLIVPATNPSSQILLSFLNAPKSKIMLPKNQLKTHYSPQNQPQHAISYNLQPLRHKFVKMNFRQIHFFPLSLLYTYCTQYQKMDYSILLSSSSSAVATKTHETTKSRTLPALPSIVRSFCLESSASIPLETGLFQHQLTPIASPHLSLIFDMEPDSPVLAQIAEGSPFFSAKAFALQYRFAVAFLVEHTQSFVAQSPSFVLVQNGLEVSIFTQVASVVAEARAFTAEGFPGLISDDAGCLTVSRAFAEHFLARNAFFGAVAGLFSSETFPFAQFYCGTLGTRRRSNGVFTVEVEGAVLGTVAERFLRGLTAPYQADFDTFPSITHDAIQRVRHENGEYECTKRLSDFVV</sequence>
<organism evidence="1 2">
    <name type="scientific">Spironucleus salmonicida</name>
    <dbReference type="NCBI Taxonomy" id="348837"/>
    <lineage>
        <taxon>Eukaryota</taxon>
        <taxon>Metamonada</taxon>
        <taxon>Diplomonadida</taxon>
        <taxon>Hexamitidae</taxon>
        <taxon>Hexamitinae</taxon>
        <taxon>Spironucleus</taxon>
    </lineage>
</organism>
<comment type="caution">
    <text evidence="1">The sequence shown here is derived from an EMBL/GenBank/DDBJ whole genome shotgun (WGS) entry which is preliminary data.</text>
</comment>
<dbReference type="GeneID" id="94298144"/>
<dbReference type="AlphaFoldDB" id="A0A9P8RYL2"/>
<accession>A0A9P8RYL2</accession>
<reference evidence="1 2" key="1">
    <citation type="journal article" date="2014" name="PLoS Genet.">
        <title>The Genome of Spironucleus salmonicida Highlights a Fish Pathogen Adapted to Fluctuating Environments.</title>
        <authorList>
            <person name="Xu F."/>
            <person name="Jerlstrom-Hultqvist J."/>
            <person name="Einarsson E."/>
            <person name="Astvaldsson A."/>
            <person name="Svard S.G."/>
            <person name="Andersson J.O."/>
        </authorList>
    </citation>
    <scope>NUCLEOTIDE SEQUENCE [LARGE SCALE GENOMIC DNA]</scope>
    <source>
        <strain evidence="1 2">ATCC 50377</strain>
    </source>
</reference>
<dbReference type="KEGG" id="ssao:94298144"/>
<evidence type="ECO:0000313" key="2">
    <source>
        <dbReference type="Proteomes" id="UP000018208"/>
    </source>
</evidence>
<proteinExistence type="predicted"/>
<name>A0A9P8RYL2_9EUKA</name>
<dbReference type="EMBL" id="AUWU02000004">
    <property type="protein sequence ID" value="KAH0574174.1"/>
    <property type="molecule type" value="Genomic_DNA"/>
</dbReference>
<gene>
    <name evidence="1" type="ORF">SS50377_24121</name>
</gene>